<accession>A0ABW2NE51</accession>
<organism evidence="1 2">
    <name type="scientific">Bhargavaea changchunensis</name>
    <dbReference type="NCBI Taxonomy" id="2134037"/>
    <lineage>
        <taxon>Bacteria</taxon>
        <taxon>Bacillati</taxon>
        <taxon>Bacillota</taxon>
        <taxon>Bacilli</taxon>
        <taxon>Bacillales</taxon>
        <taxon>Caryophanaceae</taxon>
        <taxon>Bhargavaea</taxon>
    </lineage>
</organism>
<reference evidence="2" key="1">
    <citation type="journal article" date="2019" name="Int. J. Syst. Evol. Microbiol.">
        <title>The Global Catalogue of Microorganisms (GCM) 10K type strain sequencing project: providing services to taxonomists for standard genome sequencing and annotation.</title>
        <authorList>
            <consortium name="The Broad Institute Genomics Platform"/>
            <consortium name="The Broad Institute Genome Sequencing Center for Infectious Disease"/>
            <person name="Wu L."/>
            <person name="Ma J."/>
        </authorList>
    </citation>
    <scope>NUCLEOTIDE SEQUENCE [LARGE SCALE GENOMIC DNA]</scope>
    <source>
        <strain evidence="2">JCM 4738</strain>
    </source>
</reference>
<sequence>MPALERLTDIGRINSADEDKTIEETAERTFQSVKVLCDSLKIPNLKEWDIDEQAL</sequence>
<evidence type="ECO:0000313" key="1">
    <source>
        <dbReference type="EMBL" id="MFC7364180.1"/>
    </source>
</evidence>
<gene>
    <name evidence="1" type="ORF">ACFQQH_03245</name>
</gene>
<dbReference type="Proteomes" id="UP001596483">
    <property type="component" value="Unassembled WGS sequence"/>
</dbReference>
<comment type="caution">
    <text evidence="1">The sequence shown here is derived from an EMBL/GenBank/DDBJ whole genome shotgun (WGS) entry which is preliminary data.</text>
</comment>
<protein>
    <submittedName>
        <fullName evidence="1">Uncharacterized protein</fullName>
    </submittedName>
</protein>
<dbReference type="RefSeq" id="WP_157296206.1">
    <property type="nucleotide sequence ID" value="NZ_JBHTCT010000005.1"/>
</dbReference>
<proteinExistence type="predicted"/>
<keyword evidence="2" id="KW-1185">Reference proteome</keyword>
<evidence type="ECO:0000313" key="2">
    <source>
        <dbReference type="Proteomes" id="UP001596483"/>
    </source>
</evidence>
<dbReference type="EMBL" id="JBHTCT010000005">
    <property type="protein sequence ID" value="MFC7364180.1"/>
    <property type="molecule type" value="Genomic_DNA"/>
</dbReference>
<name>A0ABW2NE51_9BACL</name>